<dbReference type="Pfam" id="PF07883">
    <property type="entry name" value="Cupin_2"/>
    <property type="match status" value="1"/>
</dbReference>
<dbReference type="CDD" id="cd02226">
    <property type="entry name" value="cupin_YdbB-like"/>
    <property type="match status" value="1"/>
</dbReference>
<evidence type="ECO:0000313" key="2">
    <source>
        <dbReference type="EMBL" id="MDF1613224.1"/>
    </source>
</evidence>
<reference evidence="2" key="1">
    <citation type="submission" date="2023-03" db="EMBL/GenBank/DDBJ databases">
        <title>Stygiobacter electus gen. nov., sp. nov., facultatively anaerobic thermotolerant bacterium of the class Ignavibacteria from a well of Yessentuki mineral water deposit.</title>
        <authorList>
            <person name="Podosokorskaya O.A."/>
            <person name="Elcheninov A.G."/>
            <person name="Petrova N.F."/>
            <person name="Zavarzina D.G."/>
            <person name="Kublanov I.V."/>
            <person name="Merkel A.Y."/>
        </authorList>
    </citation>
    <scope>NUCLEOTIDE SEQUENCE</scope>
    <source>
        <strain evidence="2">09-Me</strain>
    </source>
</reference>
<dbReference type="RefSeq" id="WP_321536997.1">
    <property type="nucleotide sequence ID" value="NZ_JARGDL010000032.1"/>
</dbReference>
<protein>
    <submittedName>
        <fullName evidence="2">Cupin domain-containing protein</fullName>
    </submittedName>
</protein>
<dbReference type="InterPro" id="IPR052044">
    <property type="entry name" value="PKS_Associated_Protein"/>
</dbReference>
<dbReference type="Gene3D" id="2.60.120.10">
    <property type="entry name" value="Jelly Rolls"/>
    <property type="match status" value="1"/>
</dbReference>
<feature type="domain" description="Cupin type-2" evidence="1">
    <location>
        <begin position="37"/>
        <end position="94"/>
    </location>
</feature>
<dbReference type="PANTHER" id="PTHR36114:SF1">
    <property type="entry name" value="16.7 KDA PROTEIN IN WHIE LOCUS"/>
    <property type="match status" value="1"/>
</dbReference>
<name>A0AAE3P329_9BACT</name>
<gene>
    <name evidence="2" type="ORF">P0M35_13760</name>
</gene>
<keyword evidence="3" id="KW-1185">Reference proteome</keyword>
<accession>A0AAE3P329</accession>
<dbReference type="InterPro" id="IPR011051">
    <property type="entry name" value="RmlC_Cupin_sf"/>
</dbReference>
<evidence type="ECO:0000259" key="1">
    <source>
        <dbReference type="Pfam" id="PF07883"/>
    </source>
</evidence>
<organism evidence="2 3">
    <name type="scientific">Stygiobacter electus</name>
    <dbReference type="NCBI Taxonomy" id="3032292"/>
    <lineage>
        <taxon>Bacteria</taxon>
        <taxon>Pseudomonadati</taxon>
        <taxon>Ignavibacteriota</taxon>
        <taxon>Ignavibacteria</taxon>
        <taxon>Ignavibacteriales</taxon>
        <taxon>Melioribacteraceae</taxon>
        <taxon>Stygiobacter</taxon>
    </lineage>
</organism>
<dbReference type="EMBL" id="JARGDL010000032">
    <property type="protein sequence ID" value="MDF1613224.1"/>
    <property type="molecule type" value="Genomic_DNA"/>
</dbReference>
<dbReference type="Proteomes" id="UP001221302">
    <property type="component" value="Unassembled WGS sequence"/>
</dbReference>
<dbReference type="SUPFAM" id="SSF51182">
    <property type="entry name" value="RmlC-like cupins"/>
    <property type="match status" value="1"/>
</dbReference>
<dbReference type="AlphaFoldDB" id="A0AAE3P329"/>
<dbReference type="InterPro" id="IPR014710">
    <property type="entry name" value="RmlC-like_jellyroll"/>
</dbReference>
<comment type="caution">
    <text evidence="2">The sequence shown here is derived from an EMBL/GenBank/DDBJ whole genome shotgun (WGS) entry which is preliminary data.</text>
</comment>
<dbReference type="InterPro" id="IPR013096">
    <property type="entry name" value="Cupin_2"/>
</dbReference>
<proteinExistence type="predicted"/>
<evidence type="ECO:0000313" key="3">
    <source>
        <dbReference type="Proteomes" id="UP001221302"/>
    </source>
</evidence>
<sequence length="114" mass="13165">MDKVNIKDKLNLITDYWKPIIVGELNNQQIRLVKIKGEFVMHHHENEDEFFLVIKGSLKMDYGNMIVDINEGEFIIIPKGIKHRPIADTETHLLLFEPATILNTGNVQNELTIV</sequence>
<dbReference type="PANTHER" id="PTHR36114">
    <property type="entry name" value="16.7 KDA PROTEIN IN WHIE LOCUS"/>
    <property type="match status" value="1"/>
</dbReference>